<evidence type="ECO:0000256" key="2">
    <source>
        <dbReference type="ARBA" id="ARBA00022840"/>
    </source>
</evidence>
<dbReference type="Gene3D" id="3.40.50.300">
    <property type="entry name" value="P-loop containing nucleotide triphosphate hydrolases"/>
    <property type="match status" value="1"/>
</dbReference>
<dbReference type="GO" id="GO:0036402">
    <property type="term" value="F:proteasome-activating activity"/>
    <property type="evidence" value="ECO:0007669"/>
    <property type="project" value="UniProtKB-EC"/>
</dbReference>
<dbReference type="GO" id="GO:0005524">
    <property type="term" value="F:ATP binding"/>
    <property type="evidence" value="ECO:0007669"/>
    <property type="project" value="UniProtKB-KW"/>
</dbReference>
<dbReference type="InterPro" id="IPR050168">
    <property type="entry name" value="AAA_ATPase_domain"/>
</dbReference>
<dbReference type="PANTHER" id="PTHR23077:SF144">
    <property type="entry name" value="PROTEASOME-ASSOCIATED ATPASE"/>
    <property type="match status" value="1"/>
</dbReference>
<dbReference type="Pfam" id="PF17758">
    <property type="entry name" value="Prot_ATP_ID_OB_N"/>
    <property type="match status" value="1"/>
</dbReference>
<keyword evidence="1 4" id="KW-0547">Nucleotide-binding</keyword>
<dbReference type="GO" id="GO:0019941">
    <property type="term" value="P:modification-dependent protein catabolic process"/>
    <property type="evidence" value="ECO:0007669"/>
    <property type="project" value="InterPro"/>
</dbReference>
<feature type="region of interest" description="Disordered" evidence="5">
    <location>
        <begin position="1"/>
        <end position="73"/>
    </location>
</feature>
<reference evidence="7" key="1">
    <citation type="submission" date="2023-07" db="EMBL/GenBank/DDBJ databases">
        <title>Bifidobacterium aquikefiriaerophilum sp. nov. and Bifidobacterium eccum sp. nov., isolated from water kefir.</title>
        <authorList>
            <person name="Breselge S."/>
            <person name="Bellassi P."/>
            <person name="Barcenilla C."/>
            <person name="Alvarez-Ordonez A."/>
            <person name="Morelli L."/>
            <person name="Cotter P.D."/>
        </authorList>
    </citation>
    <scope>NUCLEOTIDE SEQUENCE</scope>
    <source>
        <strain evidence="8">WK013_4_14</strain>
        <strain evidence="7">WK048_4_13</strain>
    </source>
</reference>
<name>A0AB39UE24_9BIFI</name>
<dbReference type="EMBL" id="CP129675">
    <property type="protein sequence ID" value="XDS47191.1"/>
    <property type="molecule type" value="Genomic_DNA"/>
</dbReference>
<dbReference type="Gene3D" id="1.10.8.60">
    <property type="match status" value="1"/>
</dbReference>
<dbReference type="EMBL" id="CP129682">
    <property type="protein sequence ID" value="XDS48101.1"/>
    <property type="molecule type" value="Genomic_DNA"/>
</dbReference>
<accession>A0AB39UE24</accession>
<evidence type="ECO:0000313" key="7">
    <source>
        <dbReference type="EMBL" id="XDS47191.1"/>
    </source>
</evidence>
<dbReference type="AlphaFoldDB" id="A0AB39UE24"/>
<feature type="domain" description="AAA+ ATPase" evidence="6">
    <location>
        <begin position="293"/>
        <end position="441"/>
    </location>
</feature>
<dbReference type="SUPFAM" id="SSF52540">
    <property type="entry name" value="P-loop containing nucleoside triphosphate hydrolases"/>
    <property type="match status" value="1"/>
</dbReference>
<organism evidence="7">
    <name type="scientific">Bifidobacterium fermentum</name>
    <dbReference type="NCBI Taxonomy" id="3059035"/>
    <lineage>
        <taxon>Bacteria</taxon>
        <taxon>Bacillati</taxon>
        <taxon>Actinomycetota</taxon>
        <taxon>Actinomycetes</taxon>
        <taxon>Bifidobacteriales</taxon>
        <taxon>Bifidobacteriaceae</taxon>
        <taxon>Bifidobacterium</taxon>
    </lineage>
</organism>
<keyword evidence="2 4" id="KW-0067">ATP-binding</keyword>
<evidence type="ECO:0000256" key="5">
    <source>
        <dbReference type="SAM" id="MobiDB-lite"/>
    </source>
</evidence>
<proteinExistence type="inferred from homology"/>
<dbReference type="PANTHER" id="PTHR23077">
    <property type="entry name" value="AAA-FAMILY ATPASE"/>
    <property type="match status" value="1"/>
</dbReference>
<keyword evidence="7" id="KW-0647">Proteasome</keyword>
<dbReference type="InterPro" id="IPR027417">
    <property type="entry name" value="P-loop_NTPase"/>
</dbReference>
<protein>
    <submittedName>
        <fullName evidence="7">Proteasome ATPase</fullName>
        <ecNumber evidence="7">5.6.1.5</ecNumber>
    </submittedName>
</protein>
<dbReference type="Pfam" id="PF16450">
    <property type="entry name" value="Prot_ATP_ID_OB_C"/>
    <property type="match status" value="1"/>
</dbReference>
<dbReference type="NCBIfam" id="TIGR03689">
    <property type="entry name" value="pup_AAA"/>
    <property type="match status" value="1"/>
</dbReference>
<dbReference type="InterPro" id="IPR022482">
    <property type="entry name" value="Proteasome_ATPase"/>
</dbReference>
<dbReference type="EC" id="5.6.1.5" evidence="7"/>
<dbReference type="InterPro" id="IPR003960">
    <property type="entry name" value="ATPase_AAA_CS"/>
</dbReference>
<evidence type="ECO:0000256" key="3">
    <source>
        <dbReference type="ARBA" id="ARBA00023054"/>
    </source>
</evidence>
<gene>
    <name evidence="7" type="primary">arc</name>
    <name evidence="8" type="ORF">QN216_07070</name>
    <name evidence="7" type="ORF">QN217_03380</name>
</gene>
<evidence type="ECO:0000313" key="8">
    <source>
        <dbReference type="EMBL" id="XDS48101.1"/>
    </source>
</evidence>
<dbReference type="PROSITE" id="PS00674">
    <property type="entry name" value="AAA"/>
    <property type="match status" value="1"/>
</dbReference>
<dbReference type="FunFam" id="3.40.50.300:FF:001025">
    <property type="entry name" value="ATPase family, AAA domain-containing 2B"/>
    <property type="match status" value="1"/>
</dbReference>
<dbReference type="Gene3D" id="2.40.50.140">
    <property type="entry name" value="Nucleic acid-binding proteins"/>
    <property type="match status" value="2"/>
</dbReference>
<feature type="compositionally biased region" description="Basic and acidic residues" evidence="5">
    <location>
        <begin position="55"/>
        <end position="66"/>
    </location>
</feature>
<dbReference type="GO" id="GO:0016887">
    <property type="term" value="F:ATP hydrolysis activity"/>
    <property type="evidence" value="ECO:0007669"/>
    <property type="project" value="InterPro"/>
</dbReference>
<evidence type="ECO:0000256" key="4">
    <source>
        <dbReference type="RuleBase" id="RU003651"/>
    </source>
</evidence>
<dbReference type="Pfam" id="PF00004">
    <property type="entry name" value="AAA"/>
    <property type="match status" value="1"/>
</dbReference>
<dbReference type="InterPro" id="IPR032501">
    <property type="entry name" value="Prot_ATP_ID_OB_2nd"/>
</dbReference>
<comment type="similarity">
    <text evidence="4">Belongs to the AAA ATPase family.</text>
</comment>
<sequence>MSEHPQDDQMERRDDSLRTDLTDGESPDVQATDGTEDRGTGRVEGVSAWQPPRRNPMEEDSLRDSDESSASRLSDMAAQLDLSQRKNHALAAALTKAAEELGKVKSQMEQLAKPPMSFAVFISQDRISLDSHNVRHATAEIALSNRRMIVPVAPNVDLQRATCGESVLLNENMVLVEFRGRHQTGQVRTVLQVIDMPNLVVQDSSGAASVVTRAGKVMDTRIVAGDRVILDDSGHIALDLLPAEDETNLVLEETPDVSYADIGGLDSQIDRIRDAVQLPFEHRELFERYDLRPPKGVLLYGPPGNGKTMIAKAVAHSLAQGTHARRGIFLSVKGPELLNKFVGESERLIRGIFKRARERAAQGALVIVFIDEMDSLLRTRGSGVSSDVETTIVPQFLAELDGVEALDNVIVIGASNRVDMIDPAVLRPGRLDVKIRVDRPNKAQATSILRHYLTNDLPLQLDRDSESLASSVVSDAFSRGADRKVCDVCDERGQWTSVFFADVISGAMLKNIVDRAKTKAVKASIESGSDVALGESILADAVQDEFVESADSIGDADPSQWSNITGLDVGRVVRIERGRESEGRPA</sequence>
<feature type="compositionally biased region" description="Basic and acidic residues" evidence="5">
    <location>
        <begin position="1"/>
        <end position="21"/>
    </location>
</feature>
<dbReference type="InterPro" id="IPR003593">
    <property type="entry name" value="AAA+_ATPase"/>
</dbReference>
<dbReference type="InterPro" id="IPR041626">
    <property type="entry name" value="Prot_ATP_ID_OB_N"/>
</dbReference>
<dbReference type="SMART" id="SM00382">
    <property type="entry name" value="AAA"/>
    <property type="match status" value="1"/>
</dbReference>
<evidence type="ECO:0000259" key="6">
    <source>
        <dbReference type="SMART" id="SM00382"/>
    </source>
</evidence>
<dbReference type="InterPro" id="IPR003959">
    <property type="entry name" value="ATPase_AAA_core"/>
</dbReference>
<keyword evidence="3" id="KW-0175">Coiled coil</keyword>
<evidence type="ECO:0000256" key="1">
    <source>
        <dbReference type="ARBA" id="ARBA00022741"/>
    </source>
</evidence>
<keyword evidence="7" id="KW-0413">Isomerase</keyword>
<dbReference type="GO" id="GO:0000502">
    <property type="term" value="C:proteasome complex"/>
    <property type="evidence" value="ECO:0007669"/>
    <property type="project" value="UniProtKB-KW"/>
</dbReference>
<dbReference type="InterPro" id="IPR012340">
    <property type="entry name" value="NA-bd_OB-fold"/>
</dbReference>